<dbReference type="KEGG" id="spsw:Sps_03095"/>
<keyword evidence="1" id="KW-1133">Transmembrane helix</keyword>
<evidence type="ECO:0000259" key="2">
    <source>
        <dbReference type="Pfam" id="PF07811"/>
    </source>
</evidence>
<evidence type="ECO:0000313" key="4">
    <source>
        <dbReference type="Proteomes" id="UP000189545"/>
    </source>
</evidence>
<dbReference type="STRING" id="225848.Sps_03095"/>
<name>A0A1S6HRW2_9GAMM</name>
<feature type="transmembrane region" description="Helical" evidence="1">
    <location>
        <begin position="16"/>
        <end position="37"/>
    </location>
</feature>
<protein>
    <submittedName>
        <fullName evidence="3">TadE-like protein</fullName>
    </submittedName>
</protein>
<dbReference type="Proteomes" id="UP000189545">
    <property type="component" value="Chromosome"/>
</dbReference>
<feature type="domain" description="TadE-like" evidence="2">
    <location>
        <begin position="16"/>
        <end position="57"/>
    </location>
</feature>
<sequence>MNVSRQFTLNSTKQKGVAAIEAVIVLPIIIFIMLAVIDFGRIMYVSITTTNAARAAAGYAAQSTNLVIDTSGIKASALSEASDLISDAFNSDPVAVSSKRVCKCPGSSSEVFCTSNLCTGQVQIFVEVTATRDFRTVVSYPLIPNQLVISRTATIRAQ</sequence>
<gene>
    <name evidence="3" type="ORF">Sps_03095</name>
</gene>
<proteinExistence type="predicted"/>
<reference evidence="3 4" key="1">
    <citation type="submission" date="2016-03" db="EMBL/GenBank/DDBJ databases">
        <title>Complete genome sequence of Shewanella psychrophila WP2, a deep sea bacterium isolated from west Pacific sediment.</title>
        <authorList>
            <person name="Xu G."/>
            <person name="Jian H."/>
        </authorList>
    </citation>
    <scope>NUCLEOTIDE SEQUENCE [LARGE SCALE GENOMIC DNA]</scope>
    <source>
        <strain evidence="3 4">WP2</strain>
    </source>
</reference>
<dbReference type="EMBL" id="CP014782">
    <property type="protein sequence ID" value="AQS38242.1"/>
    <property type="molecule type" value="Genomic_DNA"/>
</dbReference>
<dbReference type="InterPro" id="IPR012495">
    <property type="entry name" value="TadE-like_dom"/>
</dbReference>
<keyword evidence="4" id="KW-1185">Reference proteome</keyword>
<evidence type="ECO:0000313" key="3">
    <source>
        <dbReference type="EMBL" id="AQS38242.1"/>
    </source>
</evidence>
<keyword evidence="1" id="KW-0812">Transmembrane</keyword>
<keyword evidence="1" id="KW-0472">Membrane</keyword>
<organism evidence="3 4">
    <name type="scientific">Shewanella psychrophila</name>
    <dbReference type="NCBI Taxonomy" id="225848"/>
    <lineage>
        <taxon>Bacteria</taxon>
        <taxon>Pseudomonadati</taxon>
        <taxon>Pseudomonadota</taxon>
        <taxon>Gammaproteobacteria</taxon>
        <taxon>Alteromonadales</taxon>
        <taxon>Shewanellaceae</taxon>
        <taxon>Shewanella</taxon>
    </lineage>
</organism>
<accession>A0A1S6HRW2</accession>
<dbReference type="OrthoDB" id="6263747at2"/>
<evidence type="ECO:0000256" key="1">
    <source>
        <dbReference type="SAM" id="Phobius"/>
    </source>
</evidence>
<dbReference type="RefSeq" id="WP_077753312.1">
    <property type="nucleotide sequence ID" value="NZ_CP014782.1"/>
</dbReference>
<dbReference type="Pfam" id="PF07811">
    <property type="entry name" value="TadE"/>
    <property type="match status" value="1"/>
</dbReference>
<dbReference type="AlphaFoldDB" id="A0A1S6HRW2"/>